<evidence type="ECO:0000256" key="5">
    <source>
        <dbReference type="ARBA" id="ARBA00022692"/>
    </source>
</evidence>
<keyword evidence="8 13" id="KW-1133">Transmembrane helix</keyword>
<feature type="transmembrane region" description="Helical" evidence="13">
    <location>
        <begin position="171"/>
        <end position="201"/>
    </location>
</feature>
<evidence type="ECO:0000256" key="4">
    <source>
        <dbReference type="ARBA" id="ARBA00022538"/>
    </source>
</evidence>
<evidence type="ECO:0000256" key="1">
    <source>
        <dbReference type="ARBA" id="ARBA00004141"/>
    </source>
</evidence>
<dbReference type="AlphaFoldDB" id="A0A543HW23"/>
<evidence type="ECO:0000256" key="10">
    <source>
        <dbReference type="ARBA" id="ARBA00023136"/>
    </source>
</evidence>
<dbReference type="EMBL" id="VFPM01000002">
    <property type="protein sequence ID" value="TQM62510.1"/>
    <property type="molecule type" value="Genomic_DNA"/>
</dbReference>
<comment type="subcellular location">
    <subcellularLocation>
        <location evidence="1">Membrane</location>
        <topology evidence="1">Multi-pass membrane protein</topology>
    </subcellularLocation>
</comment>
<dbReference type="GO" id="GO:0016020">
    <property type="term" value="C:membrane"/>
    <property type="evidence" value="ECO:0007669"/>
    <property type="project" value="UniProtKB-SubCell"/>
</dbReference>
<evidence type="ECO:0000256" key="12">
    <source>
        <dbReference type="ARBA" id="ARBA00034430"/>
    </source>
</evidence>
<feature type="transmembrane region" description="Helical" evidence="13">
    <location>
        <begin position="59"/>
        <end position="78"/>
    </location>
</feature>
<keyword evidence="7" id="KW-0630">Potassium</keyword>
<evidence type="ECO:0000256" key="11">
    <source>
        <dbReference type="ARBA" id="ARBA00023303"/>
    </source>
</evidence>
<feature type="transmembrane region" description="Helical" evidence="13">
    <location>
        <begin position="122"/>
        <end position="142"/>
    </location>
</feature>
<keyword evidence="3" id="KW-0813">Transport</keyword>
<reference evidence="14 15" key="1">
    <citation type="submission" date="2019-06" db="EMBL/GenBank/DDBJ databases">
        <title>Genome sequencing of plant associated microbes to promote plant fitness in Sorghum bicolor and Oryza sativa.</title>
        <authorList>
            <person name="Coleman-Derr D."/>
        </authorList>
    </citation>
    <scope>NUCLEOTIDE SEQUENCE [LARGE SCALE GENOMIC DNA]</scope>
    <source>
        <strain evidence="14 15">KV-663</strain>
    </source>
</reference>
<dbReference type="PANTHER" id="PTHR31462">
    <property type="entry name" value="ENDOSOMAL/LYSOSOMAL POTASSIUM CHANNEL TMEM175"/>
    <property type="match status" value="1"/>
</dbReference>
<evidence type="ECO:0000256" key="7">
    <source>
        <dbReference type="ARBA" id="ARBA00022958"/>
    </source>
</evidence>
<comment type="similarity">
    <text evidence="2">Belongs to the TMEM175 family.</text>
</comment>
<sequence length="213" mass="23313">MTESKAPRAQPAYRTGRIEAFSDGVLAIAITLLILEIGVPAGAGDDLLAALGEQWPSYLAYFVSFATIGAVWFAHTVITEYLEHADSVLVRLNLMLLLVVSFLPFPTKLLAEYVHEPDAERIAATVYGINLLLALVMVSVVWRYAVREHLVSPDLADEDVKTLTKRLTPTLGLYVVMILVGLFLPIAAVVGYLLLALFVLIPFGAIRHRPTQA</sequence>
<keyword evidence="15" id="KW-1185">Reference proteome</keyword>
<name>A0A543HW23_9MICO</name>
<keyword evidence="5 13" id="KW-0812">Transmembrane</keyword>
<dbReference type="RefSeq" id="WP_141844595.1">
    <property type="nucleotide sequence ID" value="NZ_VFPM01000002.1"/>
</dbReference>
<dbReference type="GO" id="GO:0005267">
    <property type="term" value="F:potassium channel activity"/>
    <property type="evidence" value="ECO:0007669"/>
    <property type="project" value="UniProtKB-KW"/>
</dbReference>
<keyword evidence="10 13" id="KW-0472">Membrane</keyword>
<evidence type="ECO:0000256" key="2">
    <source>
        <dbReference type="ARBA" id="ARBA00006920"/>
    </source>
</evidence>
<evidence type="ECO:0000256" key="6">
    <source>
        <dbReference type="ARBA" id="ARBA00022826"/>
    </source>
</evidence>
<dbReference type="GO" id="GO:0015252">
    <property type="term" value="F:proton channel activity"/>
    <property type="evidence" value="ECO:0007669"/>
    <property type="project" value="InterPro"/>
</dbReference>
<evidence type="ECO:0000256" key="9">
    <source>
        <dbReference type="ARBA" id="ARBA00023065"/>
    </source>
</evidence>
<feature type="transmembrane region" description="Helical" evidence="13">
    <location>
        <begin position="90"/>
        <end position="110"/>
    </location>
</feature>
<evidence type="ECO:0000256" key="8">
    <source>
        <dbReference type="ARBA" id="ARBA00022989"/>
    </source>
</evidence>
<keyword evidence="9" id="KW-0406">Ion transport</keyword>
<keyword evidence="11" id="KW-0407">Ion channel</keyword>
<dbReference type="PANTHER" id="PTHR31462:SF5">
    <property type="entry name" value="ENDOSOMAL_LYSOSOMAL PROTON CHANNEL TMEM175"/>
    <property type="match status" value="1"/>
</dbReference>
<evidence type="ECO:0000256" key="13">
    <source>
        <dbReference type="SAM" id="Phobius"/>
    </source>
</evidence>
<dbReference type="Pfam" id="PF06736">
    <property type="entry name" value="TMEM175"/>
    <property type="match status" value="1"/>
</dbReference>
<dbReference type="OrthoDB" id="7626281at2"/>
<feature type="transmembrane region" description="Helical" evidence="13">
    <location>
        <begin position="20"/>
        <end position="39"/>
    </location>
</feature>
<protein>
    <submittedName>
        <fullName evidence="14">Putative membrane protein</fullName>
    </submittedName>
</protein>
<comment type="caution">
    <text evidence="14">The sequence shown here is derived from an EMBL/GenBank/DDBJ whole genome shotgun (WGS) entry which is preliminary data.</text>
</comment>
<gene>
    <name evidence="14" type="ORF">FBY41_2544</name>
</gene>
<proteinExistence type="inferred from homology"/>
<evidence type="ECO:0000256" key="3">
    <source>
        <dbReference type="ARBA" id="ARBA00022448"/>
    </source>
</evidence>
<accession>A0A543HW23</accession>
<keyword evidence="6" id="KW-0631">Potassium channel</keyword>
<dbReference type="Proteomes" id="UP000316747">
    <property type="component" value="Unassembled WGS sequence"/>
</dbReference>
<keyword evidence="4" id="KW-0633">Potassium transport</keyword>
<dbReference type="InterPro" id="IPR010617">
    <property type="entry name" value="TMEM175-like"/>
</dbReference>
<comment type="catalytic activity">
    <reaction evidence="12">
        <text>K(+)(in) = K(+)(out)</text>
        <dbReference type="Rhea" id="RHEA:29463"/>
        <dbReference type="ChEBI" id="CHEBI:29103"/>
    </reaction>
</comment>
<evidence type="ECO:0000313" key="14">
    <source>
        <dbReference type="EMBL" id="TQM62510.1"/>
    </source>
</evidence>
<organism evidence="14 15">
    <name type="scientific">Humibacillus xanthopallidus</name>
    <dbReference type="NCBI Taxonomy" id="412689"/>
    <lineage>
        <taxon>Bacteria</taxon>
        <taxon>Bacillati</taxon>
        <taxon>Actinomycetota</taxon>
        <taxon>Actinomycetes</taxon>
        <taxon>Micrococcales</taxon>
        <taxon>Intrasporangiaceae</taxon>
        <taxon>Humibacillus</taxon>
    </lineage>
</organism>
<evidence type="ECO:0000313" key="15">
    <source>
        <dbReference type="Proteomes" id="UP000316747"/>
    </source>
</evidence>